<dbReference type="EMBL" id="CP071382">
    <property type="protein sequence ID" value="QSV45408.1"/>
    <property type="molecule type" value="Genomic_DNA"/>
</dbReference>
<name>A0ABX7Q3E5_9BACT</name>
<evidence type="ECO:0000313" key="2">
    <source>
        <dbReference type="Proteomes" id="UP000663651"/>
    </source>
</evidence>
<gene>
    <name evidence="1" type="ORF">JZM60_15005</name>
</gene>
<dbReference type="SUPFAM" id="SSF69360">
    <property type="entry name" value="Cell wall binding repeat"/>
    <property type="match status" value="2"/>
</dbReference>
<proteinExistence type="predicted"/>
<evidence type="ECO:0000313" key="1">
    <source>
        <dbReference type="EMBL" id="QSV45408.1"/>
    </source>
</evidence>
<sequence length="449" mass="50849">MKICFYVCLLVFGFVTQGYASDKLYKVKVNNLYGFIDSQGKVIVSPKYTDVRDFKEGFAAVQRENKWTFIDTRGEKVISGDFDWAGAFNDGLALVQVKKRHYYINKKGKAVINIDCDGAWNFENGLGRCEKNGLYKLINKDGKTIVDNISSIPYSWENVPLLVVGIKCEDKYESRIFSRKGESVFTPPETEWIAGKYTRDDRIKMWSKSEQAYGYYDSKGNIAIKPVYQDASDFSEGLCAVKKDGKWGYIDINGKYVIDSVLDDQGDFNDGYAPVKYNGKYYLVDKAGKFATIGLHCVILGSNSNGYIWAVDENRDIDLYKAGSGYVTSIGFDNVETFDFHDELILASKNKQKIYINKNGNIVAKVTKINGVEVITDKNNKILWKPSTLSTNTNIYKPGDLTHCGMVIEVKPPIIKIQTMIGERWMKLDQIHPPNTVDCIFRNGVYQEP</sequence>
<dbReference type="InterPro" id="IPR032774">
    <property type="entry name" value="WG_beta_rep"/>
</dbReference>
<reference evidence="1 2" key="1">
    <citation type="submission" date="2021-03" db="EMBL/GenBank/DDBJ databases">
        <title>Geobacter metallireducens gen. nov. sp. nov., a microorganism capable of coupling the complete oxidation of organic compounds to the reduction of iron and other metals.</title>
        <authorList>
            <person name="Li Y."/>
        </authorList>
    </citation>
    <scope>NUCLEOTIDE SEQUENCE [LARGE SCALE GENOMIC DNA]</scope>
    <source>
        <strain evidence="1 2">Jerry-YX</strain>
    </source>
</reference>
<dbReference type="Proteomes" id="UP000663651">
    <property type="component" value="Chromosome"/>
</dbReference>
<organism evidence="1 2">
    <name type="scientific">Geobacter benzoatilyticus</name>
    <dbReference type="NCBI Taxonomy" id="2815309"/>
    <lineage>
        <taxon>Bacteria</taxon>
        <taxon>Pseudomonadati</taxon>
        <taxon>Thermodesulfobacteriota</taxon>
        <taxon>Desulfuromonadia</taxon>
        <taxon>Geobacterales</taxon>
        <taxon>Geobacteraceae</taxon>
        <taxon>Geobacter</taxon>
    </lineage>
</organism>
<dbReference type="PANTHER" id="PTHR37841">
    <property type="entry name" value="GLR2918 PROTEIN"/>
    <property type="match status" value="1"/>
</dbReference>
<dbReference type="RefSeq" id="WP_207163205.1">
    <property type="nucleotide sequence ID" value="NZ_CP071382.1"/>
</dbReference>
<dbReference type="PANTHER" id="PTHR37841:SF1">
    <property type="entry name" value="DUF3298 DOMAIN-CONTAINING PROTEIN"/>
    <property type="match status" value="1"/>
</dbReference>
<keyword evidence="2" id="KW-1185">Reference proteome</keyword>
<dbReference type="Pfam" id="PF14903">
    <property type="entry name" value="WG_beta_rep"/>
    <property type="match status" value="3"/>
</dbReference>
<accession>A0ABX7Q3E5</accession>
<protein>
    <submittedName>
        <fullName evidence="1">WG repeat-containing protein</fullName>
    </submittedName>
</protein>